<dbReference type="EMBL" id="AHMH02000080">
    <property type="protein sequence ID" value="EMN00660.1"/>
    <property type="molecule type" value="Genomic_DNA"/>
</dbReference>
<evidence type="ECO:0000313" key="1">
    <source>
        <dbReference type="EMBL" id="EMN00660.1"/>
    </source>
</evidence>
<reference evidence="1 2" key="1">
    <citation type="submission" date="2013-01" db="EMBL/GenBank/DDBJ databases">
        <authorList>
            <person name="Harkins D.M."/>
            <person name="Durkin A.S."/>
            <person name="Brinkac L.M."/>
            <person name="Haft D.H."/>
            <person name="Selengut J.D."/>
            <person name="Sanka R."/>
            <person name="DePew J."/>
            <person name="Purushe J."/>
            <person name="Whelen A.C."/>
            <person name="Vinetz J.M."/>
            <person name="Sutton G.G."/>
            <person name="Nierman W.C."/>
            <person name="Fouts D.E."/>
        </authorList>
    </citation>
    <scope>NUCLEOTIDE SEQUENCE [LARGE SCALE GENOMIC DNA]</scope>
    <source>
        <strain evidence="1 2">2007001578</strain>
    </source>
</reference>
<dbReference type="Proteomes" id="UP000012099">
    <property type="component" value="Unassembled WGS sequence"/>
</dbReference>
<organism evidence="1 2">
    <name type="scientific">Leptospira noguchii str. 2007001578</name>
    <dbReference type="NCBI Taxonomy" id="1049974"/>
    <lineage>
        <taxon>Bacteria</taxon>
        <taxon>Pseudomonadati</taxon>
        <taxon>Spirochaetota</taxon>
        <taxon>Spirochaetia</taxon>
        <taxon>Leptospirales</taxon>
        <taxon>Leptospiraceae</taxon>
        <taxon>Leptospira</taxon>
    </lineage>
</organism>
<comment type="caution">
    <text evidence="1">The sequence shown here is derived from an EMBL/GenBank/DDBJ whole genome shotgun (WGS) entry which is preliminary data.</text>
</comment>
<keyword evidence="2" id="KW-1185">Reference proteome</keyword>
<name>A0ABN0J186_9LEPT</name>
<gene>
    <name evidence="1" type="ORF">LEP1GSC035_1841</name>
</gene>
<evidence type="ECO:0000313" key="2">
    <source>
        <dbReference type="Proteomes" id="UP000012099"/>
    </source>
</evidence>
<protein>
    <submittedName>
        <fullName evidence="1">Uncharacterized protein</fullName>
    </submittedName>
</protein>
<sequence>MGFCENGVVLTNCVYFGIYGFFEGDFPLWTELRPRVLFLDSR</sequence>
<proteinExistence type="predicted"/>
<accession>A0ABN0J186</accession>